<dbReference type="InterPro" id="IPR001021">
    <property type="entry name" value="Ribosomal_bL25_long"/>
</dbReference>
<dbReference type="InterPro" id="IPR011035">
    <property type="entry name" value="Ribosomal_bL25/Gln-tRNA_synth"/>
</dbReference>
<comment type="function">
    <text evidence="5">This is one of the proteins that binds to the 5S RNA in the ribosome where it forms part of the central protuberance.</text>
</comment>
<dbReference type="InterPro" id="IPR020930">
    <property type="entry name" value="Ribosomal_uL5_bac-type"/>
</dbReference>
<comment type="similarity">
    <text evidence="5">Belongs to the bacterial ribosomal protein bL25 family. CTC subfamily.</text>
</comment>
<evidence type="ECO:0000256" key="4">
    <source>
        <dbReference type="ARBA" id="ARBA00023274"/>
    </source>
</evidence>
<reference evidence="9 10" key="1">
    <citation type="submission" date="2017-09" db="EMBL/GenBank/DDBJ databases">
        <title>Depth-based differentiation of microbial function through sediment-hosted aquifers and enrichment of novel symbionts in the deep terrestrial subsurface.</title>
        <authorList>
            <person name="Probst A.J."/>
            <person name="Ladd B."/>
            <person name="Jarett J.K."/>
            <person name="Geller-Mcgrath D.E."/>
            <person name="Sieber C.M."/>
            <person name="Emerson J.B."/>
            <person name="Anantharaman K."/>
            <person name="Thomas B.C."/>
            <person name="Malmstrom R."/>
            <person name="Stieglmeier M."/>
            <person name="Klingl A."/>
            <person name="Woyke T."/>
            <person name="Ryan C.M."/>
            <person name="Banfield J.F."/>
        </authorList>
    </citation>
    <scope>NUCLEOTIDE SEQUENCE [LARGE SCALE GENOMIC DNA]</scope>
    <source>
        <strain evidence="9">CG11_big_fil_rev_8_21_14_0_20_39_34</strain>
    </source>
</reference>
<evidence type="ECO:0000259" key="7">
    <source>
        <dbReference type="Pfam" id="PF01386"/>
    </source>
</evidence>
<dbReference type="PANTHER" id="PTHR33284:SF1">
    <property type="entry name" value="RIBOSOMAL PROTEIN L25_GLN-TRNA SYNTHETASE, ANTI-CODON-BINDING DOMAIN-CONTAINING PROTEIN"/>
    <property type="match status" value="1"/>
</dbReference>
<evidence type="ECO:0000256" key="3">
    <source>
        <dbReference type="ARBA" id="ARBA00022980"/>
    </source>
</evidence>
<evidence type="ECO:0000313" key="9">
    <source>
        <dbReference type="EMBL" id="PIR04405.1"/>
    </source>
</evidence>
<dbReference type="PANTHER" id="PTHR33284">
    <property type="entry name" value="RIBOSOMAL PROTEIN L25/GLN-TRNA SYNTHETASE, ANTI-CODON-BINDING DOMAIN-CONTAINING PROTEIN"/>
    <property type="match status" value="1"/>
</dbReference>
<protein>
    <recommendedName>
        <fullName evidence="5">Large ribosomal subunit protein bL25</fullName>
    </recommendedName>
    <alternativeName>
        <fullName evidence="5">General stress protein CTC</fullName>
    </alternativeName>
</protein>
<evidence type="ECO:0000256" key="5">
    <source>
        <dbReference type="HAMAP-Rule" id="MF_01334"/>
    </source>
</evidence>
<keyword evidence="3 5" id="KW-0689">Ribosomal protein</keyword>
<dbReference type="Proteomes" id="UP000229600">
    <property type="component" value="Unassembled WGS sequence"/>
</dbReference>
<dbReference type="SUPFAM" id="SSF50715">
    <property type="entry name" value="Ribosomal protein L25-like"/>
    <property type="match status" value="1"/>
</dbReference>
<dbReference type="NCBIfam" id="TIGR00731">
    <property type="entry name" value="bL25_bact_ctc"/>
    <property type="match status" value="1"/>
</dbReference>
<dbReference type="GO" id="GO:0003735">
    <property type="term" value="F:structural constituent of ribosome"/>
    <property type="evidence" value="ECO:0007669"/>
    <property type="project" value="InterPro"/>
</dbReference>
<dbReference type="GO" id="GO:0022625">
    <property type="term" value="C:cytosolic large ribosomal subunit"/>
    <property type="evidence" value="ECO:0007669"/>
    <property type="project" value="TreeGrafter"/>
</dbReference>
<gene>
    <name evidence="5" type="primary">rplY</name>
    <name evidence="5" type="synonym">ctc</name>
    <name evidence="9" type="ORF">COV59_00980</name>
</gene>
<comment type="subunit">
    <text evidence="5">Part of the 50S ribosomal subunit; part of the 5S rRNA/L5/L18/L25 subcomplex. Contacts the 5S rRNA. Binds to the 5S rRNA independently of L5 and L18.</text>
</comment>
<feature type="region of interest" description="Disordered" evidence="6">
    <location>
        <begin position="187"/>
        <end position="218"/>
    </location>
</feature>
<evidence type="ECO:0000256" key="1">
    <source>
        <dbReference type="ARBA" id="ARBA00022730"/>
    </source>
</evidence>
<feature type="domain" description="Large ribosomal subunit protein bL25 beta" evidence="8">
    <location>
        <begin position="98"/>
        <end position="181"/>
    </location>
</feature>
<dbReference type="HAMAP" id="MF_01334">
    <property type="entry name" value="Ribosomal_bL25_CTC"/>
    <property type="match status" value="1"/>
</dbReference>
<dbReference type="GO" id="GO:0006412">
    <property type="term" value="P:translation"/>
    <property type="evidence" value="ECO:0007669"/>
    <property type="project" value="UniProtKB-UniRule"/>
</dbReference>
<proteinExistence type="inferred from homology"/>
<dbReference type="CDD" id="cd00495">
    <property type="entry name" value="Ribosomal_L25_TL5_CTC"/>
    <property type="match status" value="1"/>
</dbReference>
<dbReference type="InterPro" id="IPR037121">
    <property type="entry name" value="Ribosomal_bL25_C"/>
</dbReference>
<dbReference type="AlphaFoldDB" id="A0A2H0N8E8"/>
<dbReference type="GO" id="GO:0008097">
    <property type="term" value="F:5S rRNA binding"/>
    <property type="evidence" value="ECO:0007669"/>
    <property type="project" value="InterPro"/>
</dbReference>
<dbReference type="Pfam" id="PF01386">
    <property type="entry name" value="Ribosomal_L25p"/>
    <property type="match status" value="1"/>
</dbReference>
<dbReference type="Gene3D" id="2.40.240.10">
    <property type="entry name" value="Ribosomal Protein L25, Chain P"/>
    <property type="match status" value="1"/>
</dbReference>
<dbReference type="InterPro" id="IPR020057">
    <property type="entry name" value="Ribosomal_bL25_b-dom"/>
</dbReference>
<feature type="domain" description="Large ribosomal subunit protein bL25 L25" evidence="7">
    <location>
        <begin position="6"/>
        <end position="89"/>
    </location>
</feature>
<sequence length="218" mass="23809">MTFAIQVKSRTDIKPEELRSEGRIPAVLYGHGVENISLDVSFAEFQKLFEEAGESSLIDLSIDGKEPVKVLIQDIQMDPVKHKIIHADFRQIKMGEEMHASISLEFVGVAPAEKTLGGTLITGVDMVNVKCLPTALVSSFEIDLSTLATFDDVIKIGDINIGEGITITDAPDTVVAKVIPPLTQEQLDAMDSENAVTSVENVEVEKKGKKEEESEDKK</sequence>
<dbReference type="Pfam" id="PF14693">
    <property type="entry name" value="Ribosomal_TL5_C"/>
    <property type="match status" value="1"/>
</dbReference>
<organism evidence="9 10">
    <name type="scientific">Candidatus Magasanikbacteria bacterium CG11_big_fil_rev_8_21_14_0_20_39_34</name>
    <dbReference type="NCBI Taxonomy" id="1974653"/>
    <lineage>
        <taxon>Bacteria</taxon>
        <taxon>Candidatus Magasanikiibacteriota</taxon>
    </lineage>
</organism>
<dbReference type="InterPro" id="IPR020056">
    <property type="entry name" value="Rbsml_bL25/Gln-tRNA_synth_N"/>
</dbReference>
<comment type="caution">
    <text evidence="9">The sequence shown here is derived from an EMBL/GenBank/DDBJ whole genome shotgun (WGS) entry which is preliminary data.</text>
</comment>
<feature type="compositionally biased region" description="Basic and acidic residues" evidence="6">
    <location>
        <begin position="203"/>
        <end position="218"/>
    </location>
</feature>
<keyword evidence="4 5" id="KW-0687">Ribonucleoprotein</keyword>
<evidence type="ECO:0000259" key="8">
    <source>
        <dbReference type="Pfam" id="PF14693"/>
    </source>
</evidence>
<evidence type="ECO:0000256" key="2">
    <source>
        <dbReference type="ARBA" id="ARBA00022884"/>
    </source>
</evidence>
<keyword evidence="2 5" id="KW-0694">RNA-binding</keyword>
<keyword evidence="1 5" id="KW-0699">rRNA-binding</keyword>
<evidence type="ECO:0000313" key="10">
    <source>
        <dbReference type="Proteomes" id="UP000229600"/>
    </source>
</evidence>
<evidence type="ECO:0000256" key="6">
    <source>
        <dbReference type="SAM" id="MobiDB-lite"/>
    </source>
</evidence>
<dbReference type="InterPro" id="IPR029751">
    <property type="entry name" value="Ribosomal_L25_dom"/>
</dbReference>
<dbReference type="Gene3D" id="2.170.120.20">
    <property type="entry name" value="Ribosomal protein L25, beta domain"/>
    <property type="match status" value="1"/>
</dbReference>
<accession>A0A2H0N8E8</accession>
<dbReference type="EMBL" id="PCWN01000003">
    <property type="protein sequence ID" value="PIR04405.1"/>
    <property type="molecule type" value="Genomic_DNA"/>
</dbReference>
<name>A0A2H0N8E8_9BACT</name>